<accession>A0ABP8KFR4</accession>
<dbReference type="PANTHER" id="PTHR36124">
    <property type="match status" value="1"/>
</dbReference>
<evidence type="ECO:0000256" key="1">
    <source>
        <dbReference type="SAM" id="MobiDB-lite"/>
    </source>
</evidence>
<proteinExistence type="predicted"/>
<feature type="compositionally biased region" description="Basic and acidic residues" evidence="1">
    <location>
        <begin position="288"/>
        <end position="305"/>
    </location>
</feature>
<comment type="caution">
    <text evidence="3">The sequence shown here is derived from an EMBL/GenBank/DDBJ whole genome shotgun (WGS) entry which is preliminary data.</text>
</comment>
<dbReference type="Proteomes" id="UP001500635">
    <property type="component" value="Unassembled WGS sequence"/>
</dbReference>
<evidence type="ECO:0000313" key="4">
    <source>
        <dbReference type="Proteomes" id="UP001500635"/>
    </source>
</evidence>
<feature type="domain" description="ER-bound oxygenase mpaB/mpaB'/Rubber oxygenase catalytic" evidence="2">
    <location>
        <begin position="47"/>
        <end position="234"/>
    </location>
</feature>
<gene>
    <name evidence="3" type="ORF">GCM10023147_49710</name>
</gene>
<evidence type="ECO:0000313" key="3">
    <source>
        <dbReference type="EMBL" id="GAA4406210.1"/>
    </source>
</evidence>
<dbReference type="PANTHER" id="PTHR36124:SF1">
    <property type="entry name" value="ER-BOUND OXYGENASE MPAB_MPAB'_RUBBER OXYGENASE CATALYTIC DOMAIN-CONTAINING PROTEIN"/>
    <property type="match status" value="1"/>
</dbReference>
<feature type="region of interest" description="Disordered" evidence="1">
    <location>
        <begin position="275"/>
        <end position="305"/>
    </location>
</feature>
<keyword evidence="4" id="KW-1185">Reference proteome</keyword>
<dbReference type="Pfam" id="PF09995">
    <property type="entry name" value="MPAB_Lcp_cat"/>
    <property type="match status" value="1"/>
</dbReference>
<sequence length="305" mass="34398">MARTRRTAGLDPETRFEDIYREIAVYEFPWDMNQSLSFALFRTYAVPSIGRLLFETGEFTERVQKRYDDTALLLEAPFSRGLDSAPGRQAIRRINQMHRMYDISNDDMRYVLATFVVVPVRWIQAYGWRTLDAAEVLATVRYYEALGRRMGIRDIPHTYGDFARLLDDYEAAEFAFDRGARAVADSTLRLFATFYPGVPEPIARTAAQALMDPALLGAFHYPEPGARVRRLVEGGLRARSAVVARLPRRRRPKTTESLHRIRSYSGGAELTAMGTFAPGCPVHAGRPGGERSPERSGERSGEPVG</sequence>
<reference evidence="4" key="1">
    <citation type="journal article" date="2019" name="Int. J. Syst. Evol. Microbiol.">
        <title>The Global Catalogue of Microorganisms (GCM) 10K type strain sequencing project: providing services to taxonomists for standard genome sequencing and annotation.</title>
        <authorList>
            <consortium name="The Broad Institute Genomics Platform"/>
            <consortium name="The Broad Institute Genome Sequencing Center for Infectious Disease"/>
            <person name="Wu L."/>
            <person name="Ma J."/>
        </authorList>
    </citation>
    <scope>NUCLEOTIDE SEQUENCE [LARGE SCALE GENOMIC DNA]</scope>
    <source>
        <strain evidence="4">JCM 17688</strain>
    </source>
</reference>
<dbReference type="EMBL" id="BAABFR010000152">
    <property type="protein sequence ID" value="GAA4406210.1"/>
    <property type="molecule type" value="Genomic_DNA"/>
</dbReference>
<dbReference type="RefSeq" id="WP_345001368.1">
    <property type="nucleotide sequence ID" value="NZ_BAABFR010000152.1"/>
</dbReference>
<dbReference type="InterPro" id="IPR046366">
    <property type="entry name" value="MPAB"/>
</dbReference>
<name>A0ABP8KFR4_9ACTN</name>
<organism evidence="3 4">
    <name type="scientific">Tsukamurella soli</name>
    <dbReference type="NCBI Taxonomy" id="644556"/>
    <lineage>
        <taxon>Bacteria</taxon>
        <taxon>Bacillati</taxon>
        <taxon>Actinomycetota</taxon>
        <taxon>Actinomycetes</taxon>
        <taxon>Mycobacteriales</taxon>
        <taxon>Tsukamurellaceae</taxon>
        <taxon>Tsukamurella</taxon>
    </lineage>
</organism>
<evidence type="ECO:0000259" key="2">
    <source>
        <dbReference type="Pfam" id="PF09995"/>
    </source>
</evidence>
<dbReference type="InterPro" id="IPR018713">
    <property type="entry name" value="MPAB/Lcp_cat_dom"/>
</dbReference>
<protein>
    <submittedName>
        <fullName evidence="3">Oxygenase MpaB family protein</fullName>
    </submittedName>
</protein>